<reference evidence="2" key="1">
    <citation type="submission" date="2016-10" db="EMBL/GenBank/DDBJ databases">
        <authorList>
            <person name="Varghese N."/>
            <person name="Submissions S."/>
        </authorList>
    </citation>
    <scope>NUCLEOTIDE SEQUENCE [LARGE SCALE GENOMIC DNA]</scope>
    <source>
        <strain evidence="2">DSM 44234</strain>
    </source>
</reference>
<evidence type="ECO:0000313" key="2">
    <source>
        <dbReference type="Proteomes" id="UP000182241"/>
    </source>
</evidence>
<keyword evidence="2" id="KW-1185">Reference proteome</keyword>
<dbReference type="Proteomes" id="UP000182241">
    <property type="component" value="Unassembled WGS sequence"/>
</dbReference>
<dbReference type="STRING" id="57704.SAMN04489793_3166"/>
<sequence>MSSEELPAGTKVDYVANAEHRVGEVLALPAESAGVRVHRVSDARTGEEFLLERKDILS</sequence>
<gene>
    <name evidence="1" type="ORF">SAMN04489793_3166</name>
</gene>
<evidence type="ECO:0000313" key="1">
    <source>
        <dbReference type="EMBL" id="SEC76929.1"/>
    </source>
</evidence>
<accession>A0A1H4V766</accession>
<dbReference type="EMBL" id="FNSA01000003">
    <property type="protein sequence ID" value="SEC76929.1"/>
    <property type="molecule type" value="Genomic_DNA"/>
</dbReference>
<dbReference type="RefSeq" id="WP_156486437.1">
    <property type="nucleotide sequence ID" value="NZ_FNSA01000003.1"/>
</dbReference>
<name>A0A1H4V766_TSUTY</name>
<protein>
    <submittedName>
        <fullName evidence="1">Uncharacterized protein</fullName>
    </submittedName>
</protein>
<dbReference type="AlphaFoldDB" id="A0A1H4V766"/>
<organism evidence="1 2">
    <name type="scientific">Tsukamurella tyrosinosolvens</name>
    <dbReference type="NCBI Taxonomy" id="57704"/>
    <lineage>
        <taxon>Bacteria</taxon>
        <taxon>Bacillati</taxon>
        <taxon>Actinomycetota</taxon>
        <taxon>Actinomycetes</taxon>
        <taxon>Mycobacteriales</taxon>
        <taxon>Tsukamurellaceae</taxon>
        <taxon>Tsukamurella</taxon>
    </lineage>
</organism>
<proteinExistence type="predicted"/>